<dbReference type="SUPFAM" id="SSF54292">
    <property type="entry name" value="2Fe-2S ferredoxin-like"/>
    <property type="match status" value="1"/>
</dbReference>
<dbReference type="SUPFAM" id="SSF52343">
    <property type="entry name" value="Ferredoxin reductase-like, C-terminal NADP-linked domain"/>
    <property type="match status" value="1"/>
</dbReference>
<dbReference type="PROSITE" id="PS51384">
    <property type="entry name" value="FAD_FR"/>
    <property type="match status" value="1"/>
</dbReference>
<dbReference type="RefSeq" id="WP_379905757.1">
    <property type="nucleotide sequence ID" value="NZ_JBHRTR010000046.1"/>
</dbReference>
<feature type="domain" description="FAD-binding FR-type" evidence="11">
    <location>
        <begin position="2"/>
        <end position="106"/>
    </location>
</feature>
<evidence type="ECO:0000256" key="2">
    <source>
        <dbReference type="ARBA" id="ARBA00022630"/>
    </source>
</evidence>
<dbReference type="Pfam" id="PF00111">
    <property type="entry name" value="Fer2"/>
    <property type="match status" value="1"/>
</dbReference>
<evidence type="ECO:0000259" key="10">
    <source>
        <dbReference type="PROSITE" id="PS51085"/>
    </source>
</evidence>
<keyword evidence="2" id="KW-0285">Flavoprotein</keyword>
<dbReference type="EMBL" id="JBHRTR010000046">
    <property type="protein sequence ID" value="MFC3230522.1"/>
    <property type="molecule type" value="Genomic_DNA"/>
</dbReference>
<keyword evidence="13" id="KW-1185">Reference proteome</keyword>
<dbReference type="Gene3D" id="3.40.50.80">
    <property type="entry name" value="Nucleotide-binding domain of ferredoxin-NADP reductase (FNR) module"/>
    <property type="match status" value="1"/>
</dbReference>
<reference evidence="13" key="1">
    <citation type="journal article" date="2019" name="Int. J. Syst. Evol. Microbiol.">
        <title>The Global Catalogue of Microorganisms (GCM) 10K type strain sequencing project: providing services to taxonomists for standard genome sequencing and annotation.</title>
        <authorList>
            <consortium name="The Broad Institute Genomics Platform"/>
            <consortium name="The Broad Institute Genome Sequencing Center for Infectious Disease"/>
            <person name="Wu L."/>
            <person name="Ma J."/>
        </authorList>
    </citation>
    <scope>NUCLEOTIDE SEQUENCE [LARGE SCALE GENOMIC DNA]</scope>
    <source>
        <strain evidence="13">KCTC 42964</strain>
    </source>
</reference>
<dbReference type="PANTHER" id="PTHR47354:SF8">
    <property type="entry name" value="1,2-PHENYLACETYL-COA EPOXIDASE, SUBUNIT E"/>
    <property type="match status" value="1"/>
</dbReference>
<keyword evidence="3" id="KW-0001">2Fe-2S</keyword>
<dbReference type="InterPro" id="IPR001041">
    <property type="entry name" value="2Fe-2S_ferredoxin-type"/>
</dbReference>
<keyword evidence="5" id="KW-0274">FAD</keyword>
<dbReference type="Pfam" id="PF00175">
    <property type="entry name" value="NAD_binding_1"/>
    <property type="match status" value="1"/>
</dbReference>
<proteinExistence type="predicted"/>
<evidence type="ECO:0000256" key="1">
    <source>
        <dbReference type="ARBA" id="ARBA00001974"/>
    </source>
</evidence>
<dbReference type="InterPro" id="IPR039261">
    <property type="entry name" value="FNR_nucleotide-bd"/>
</dbReference>
<comment type="cofactor">
    <cofactor evidence="1">
        <name>FAD</name>
        <dbReference type="ChEBI" id="CHEBI:57692"/>
    </cofactor>
</comment>
<keyword evidence="7" id="KW-0408">Iron</keyword>
<dbReference type="CDD" id="cd00207">
    <property type="entry name" value="fer2"/>
    <property type="match status" value="1"/>
</dbReference>
<dbReference type="InterPro" id="IPR050415">
    <property type="entry name" value="MRET"/>
</dbReference>
<protein>
    <submittedName>
        <fullName evidence="12">1,2-phenylacetyl-CoA epoxidase subunit PaaE</fullName>
        <ecNumber evidence="12">1.14.13.149</ecNumber>
    </submittedName>
</protein>
<dbReference type="GO" id="GO:0097266">
    <property type="term" value="F:phenylacetyl-CoA 1,2-epoxidase activity"/>
    <property type="evidence" value="ECO:0007669"/>
    <property type="project" value="UniProtKB-EC"/>
</dbReference>
<evidence type="ECO:0000256" key="3">
    <source>
        <dbReference type="ARBA" id="ARBA00022714"/>
    </source>
</evidence>
<dbReference type="PRINTS" id="PR00410">
    <property type="entry name" value="PHEHYDRXLASE"/>
</dbReference>
<evidence type="ECO:0000313" key="12">
    <source>
        <dbReference type="EMBL" id="MFC3230522.1"/>
    </source>
</evidence>
<keyword evidence="4" id="KW-0479">Metal-binding</keyword>
<dbReference type="InterPro" id="IPR017938">
    <property type="entry name" value="Riboflavin_synthase-like_b-brl"/>
</dbReference>
<dbReference type="Proteomes" id="UP001595528">
    <property type="component" value="Unassembled WGS sequence"/>
</dbReference>
<feature type="domain" description="2Fe-2S ferredoxin-type" evidence="10">
    <location>
        <begin position="265"/>
        <end position="356"/>
    </location>
</feature>
<dbReference type="NCBIfam" id="TIGR02160">
    <property type="entry name" value="PA_CoA_Oxy5"/>
    <property type="match status" value="1"/>
</dbReference>
<dbReference type="InterPro" id="IPR036010">
    <property type="entry name" value="2Fe-2S_ferredoxin-like_sf"/>
</dbReference>
<dbReference type="Gene3D" id="3.10.20.30">
    <property type="match status" value="1"/>
</dbReference>
<dbReference type="Gene3D" id="2.40.30.10">
    <property type="entry name" value="Translation factors"/>
    <property type="match status" value="1"/>
</dbReference>
<comment type="cofactor">
    <cofactor evidence="9">
        <name>[2Fe-2S] cluster</name>
        <dbReference type="ChEBI" id="CHEBI:190135"/>
    </cofactor>
</comment>
<evidence type="ECO:0000256" key="5">
    <source>
        <dbReference type="ARBA" id="ARBA00022827"/>
    </source>
</evidence>
<dbReference type="Pfam" id="PF00970">
    <property type="entry name" value="FAD_binding_6"/>
    <property type="match status" value="1"/>
</dbReference>
<evidence type="ECO:0000256" key="7">
    <source>
        <dbReference type="ARBA" id="ARBA00023004"/>
    </source>
</evidence>
<dbReference type="InterPro" id="IPR012675">
    <property type="entry name" value="Beta-grasp_dom_sf"/>
</dbReference>
<dbReference type="EC" id="1.14.13.149" evidence="12"/>
<dbReference type="InterPro" id="IPR001709">
    <property type="entry name" value="Flavoprot_Pyr_Nucl_cyt_Rdtase"/>
</dbReference>
<accession>A0ABV7L8D0</accession>
<gene>
    <name evidence="12" type="primary">paaE</name>
    <name evidence="12" type="ORF">ACFOGJ_24955</name>
</gene>
<keyword evidence="8" id="KW-0411">Iron-sulfur</keyword>
<name>A0ABV7L8D0_9PROT</name>
<evidence type="ECO:0000259" key="11">
    <source>
        <dbReference type="PROSITE" id="PS51384"/>
    </source>
</evidence>
<dbReference type="PANTHER" id="PTHR47354">
    <property type="entry name" value="NADH OXIDOREDUCTASE HCR"/>
    <property type="match status" value="1"/>
</dbReference>
<dbReference type="InterPro" id="IPR011884">
    <property type="entry name" value="PaaE"/>
</dbReference>
<dbReference type="SUPFAM" id="SSF63380">
    <property type="entry name" value="Riboflavin synthase domain-like"/>
    <property type="match status" value="1"/>
</dbReference>
<evidence type="ECO:0000313" key="13">
    <source>
        <dbReference type="Proteomes" id="UP001595528"/>
    </source>
</evidence>
<dbReference type="InterPro" id="IPR017927">
    <property type="entry name" value="FAD-bd_FR_type"/>
</dbReference>
<evidence type="ECO:0000256" key="8">
    <source>
        <dbReference type="ARBA" id="ARBA00023014"/>
    </source>
</evidence>
<dbReference type="CDD" id="cd06214">
    <property type="entry name" value="PA_degradation_oxidoreductase_like"/>
    <property type="match status" value="1"/>
</dbReference>
<sequence>MLQFHPLTIAAVEPETEEAVRVTFDVPADLADAYRFVQGQHLTLRTDLDGEDVRRTYSICAGTDEGRLQVAIKKVDGGRFSTWANAALKPGDVLQVLEPTGRFHTVLEPEAQRTYVAFAAGSGITPILSIIRSTLATEPHSRFTLFYGNRTTAGVMFREALEDLKNRFMGRLSLFYLFSREPQDTELFNGRLDAGKARAFCRGLINPQAVDAFFLCGPGGMIEEVKTVLAEAGVPDERIHAELFLTGPAAPPPRRTERPAPAGGTDVTVWLDGRATRFDLSDPDATLLDAALAEGMDLPFACKGGVCCTCRAHLREGEVEMAANYSLEPHEVEEGFILTCQARALSKTVVVDFDKV</sequence>
<comment type="caution">
    <text evidence="12">The sequence shown here is derived from an EMBL/GenBank/DDBJ whole genome shotgun (WGS) entry which is preliminary data.</text>
</comment>
<evidence type="ECO:0000256" key="9">
    <source>
        <dbReference type="ARBA" id="ARBA00034078"/>
    </source>
</evidence>
<keyword evidence="6 12" id="KW-0560">Oxidoreductase</keyword>
<evidence type="ECO:0000256" key="4">
    <source>
        <dbReference type="ARBA" id="ARBA00022723"/>
    </source>
</evidence>
<organism evidence="12 13">
    <name type="scientific">Marinibaculum pumilum</name>
    <dbReference type="NCBI Taxonomy" id="1766165"/>
    <lineage>
        <taxon>Bacteria</taxon>
        <taxon>Pseudomonadati</taxon>
        <taxon>Pseudomonadota</taxon>
        <taxon>Alphaproteobacteria</taxon>
        <taxon>Rhodospirillales</taxon>
        <taxon>Rhodospirillaceae</taxon>
        <taxon>Marinibaculum</taxon>
    </lineage>
</organism>
<evidence type="ECO:0000256" key="6">
    <source>
        <dbReference type="ARBA" id="ARBA00023002"/>
    </source>
</evidence>
<dbReference type="InterPro" id="IPR001433">
    <property type="entry name" value="OxRdtase_FAD/NAD-bd"/>
</dbReference>
<dbReference type="PRINTS" id="PR00371">
    <property type="entry name" value="FPNCR"/>
</dbReference>
<dbReference type="PROSITE" id="PS51085">
    <property type="entry name" value="2FE2S_FER_2"/>
    <property type="match status" value="1"/>
</dbReference>
<dbReference type="InterPro" id="IPR008333">
    <property type="entry name" value="Cbr1-like_FAD-bd_dom"/>
</dbReference>